<evidence type="ECO:0000259" key="18">
    <source>
        <dbReference type="PROSITE" id="PS50151"/>
    </source>
</evidence>
<dbReference type="GO" id="GO:0005524">
    <property type="term" value="F:ATP binding"/>
    <property type="evidence" value="ECO:0007669"/>
    <property type="project" value="UniProtKB-UniRule"/>
</dbReference>
<dbReference type="FunFam" id="3.40.50.300:FF:000401">
    <property type="entry name" value="UvrABC system protein B"/>
    <property type="match status" value="1"/>
</dbReference>
<dbReference type="GO" id="GO:0009432">
    <property type="term" value="P:SOS response"/>
    <property type="evidence" value="ECO:0007669"/>
    <property type="project" value="UniProtKB-UniRule"/>
</dbReference>
<dbReference type="Pfam" id="PF00271">
    <property type="entry name" value="Helicase_C"/>
    <property type="match status" value="1"/>
</dbReference>
<dbReference type="InterPro" id="IPR041471">
    <property type="entry name" value="UvrB_inter"/>
</dbReference>
<dbReference type="InterPro" id="IPR036876">
    <property type="entry name" value="UVR_dom_sf"/>
</dbReference>
<keyword evidence="10 14" id="KW-0742">SOS response</keyword>
<dbReference type="GO" id="GO:0006289">
    <property type="term" value="P:nucleotide-excision repair"/>
    <property type="evidence" value="ECO:0007669"/>
    <property type="project" value="UniProtKB-UniRule"/>
</dbReference>
<evidence type="ECO:0000256" key="2">
    <source>
        <dbReference type="ARBA" id="ARBA00008533"/>
    </source>
</evidence>
<dbReference type="Pfam" id="PF17757">
    <property type="entry name" value="UvrB_inter"/>
    <property type="match status" value="1"/>
</dbReference>
<proteinExistence type="inferred from homology"/>
<comment type="similarity">
    <text evidence="2 14 15">Belongs to the UvrB family.</text>
</comment>
<comment type="function">
    <text evidence="14">The UvrABC repair system catalyzes the recognition and processing of DNA lesions. A damage recognition complex composed of 2 UvrA and 2 UvrB subunits scans DNA for abnormalities. Upon binding of the UvrA(2)B(2) complex to a putative damaged site, the DNA wraps around one UvrB monomer. DNA wrap is dependent on ATP binding by UvrB and probably causes local melting of the DNA helix, facilitating insertion of UvrB beta-hairpin between the DNA strands. Then UvrB probes one DNA strand for the presence of a lesion. If a lesion is found the UvrA subunits dissociate and the UvrB-DNA preincision complex is formed. This complex is subsequently bound by UvrC and the second UvrB is released. If no lesion is found, the DNA wraps around the other UvrB subunit that will check the other stand for damage.</text>
</comment>
<dbReference type="AlphaFoldDB" id="A0A0D1LK16"/>
<feature type="coiled-coil region" evidence="16">
    <location>
        <begin position="670"/>
        <end position="716"/>
    </location>
</feature>
<sequence>MAFATEYPVLAHSEHRPVDAMVRAGNKFEVVSPYDPAGDQPAAIEDLERRIRAGERDVVLLGATGTGKSATTAWLIERLQRPTLVMAPNKTLAAQLANELREMLPHNAVEYFVSYYDYYQPEAYIAQTDTYIEKDSSINDDVERLRHSATSSLLSRRDVVVVASVSCIYGLGTPQSYMDRSVELKVGDDVPRDGLLRLLVDIQYKRNDVAFTRGTFRVRGDTLEIIPSYEELAVRVEFFGDEVEALYYLHPLTGDVVRKVDSLRIFPATHYVAGPERMAMAISTIEQELEERLAQLEGQGKLLEAQRLRMRTNYDVEMMKQVGFCSGIENYSRHIDGRAAGSAPATLLDYFPDDFLLVIDESHVTVPQIGAMYEGDMSRKRNLVDFGFRLPSAVDNRPLTWEEFADRIGQTVYLSATPGSYEMAQSGGEFVEQVIRPTGLVDPEIVVKPTKGQIDDLIGEIRKRTERDERVLVTTLTKKMAEDLTDYLLETGIRVRYLHSEVDTLRRVELLRQLRLGDYDVLVGINLLREGLDLPEVSLVAILDADKEGFLRSARSLIQTIGRAARNVSGEVHMYADKITDSMQAAIEETERRRAKQVAYNEENGIDPQPLRKKIADILDQVYREAEDTETVEIGGSGRNASRGRRAQGEPGRAVSAGIVEGRDTANMPRAELADLIKDLTAQMMNAARDLQFELAARIRDEVADLKKELRGMDAAGLK</sequence>
<gene>
    <name evidence="14" type="primary">uvrB</name>
    <name evidence="21" type="ORF">TL10_13320</name>
</gene>
<dbReference type="RefSeq" id="WP_043985998.1">
    <property type="nucleotide sequence ID" value="NZ_JXST01000017.1"/>
</dbReference>
<keyword evidence="7 14" id="KW-0067">ATP-binding</keyword>
<dbReference type="FunFam" id="3.40.50.300:FF:000477">
    <property type="entry name" value="UvrABC system protein B"/>
    <property type="match status" value="1"/>
</dbReference>
<evidence type="ECO:0000259" key="19">
    <source>
        <dbReference type="PROSITE" id="PS51192"/>
    </source>
</evidence>
<evidence type="ECO:0000256" key="12">
    <source>
        <dbReference type="ARBA" id="ARBA00029504"/>
    </source>
</evidence>
<feature type="region of interest" description="Disordered" evidence="17">
    <location>
        <begin position="629"/>
        <end position="659"/>
    </location>
</feature>
<dbReference type="GO" id="GO:0016887">
    <property type="term" value="F:ATP hydrolysis activity"/>
    <property type="evidence" value="ECO:0007669"/>
    <property type="project" value="InterPro"/>
</dbReference>
<evidence type="ECO:0000313" key="21">
    <source>
        <dbReference type="EMBL" id="KIU16381.1"/>
    </source>
</evidence>
<accession>A0A0D1LK16</accession>
<dbReference type="GO" id="GO:0005737">
    <property type="term" value="C:cytoplasm"/>
    <property type="evidence" value="ECO:0007669"/>
    <property type="project" value="UniProtKB-SubCell"/>
</dbReference>
<feature type="short sequence motif" description="Beta-hairpin" evidence="14">
    <location>
        <begin position="115"/>
        <end position="138"/>
    </location>
</feature>
<dbReference type="Pfam" id="PF12344">
    <property type="entry name" value="UvrB"/>
    <property type="match status" value="1"/>
</dbReference>
<dbReference type="SUPFAM" id="SSF52540">
    <property type="entry name" value="P-loop containing nucleoside triphosphate hydrolases"/>
    <property type="match status" value="2"/>
</dbReference>
<evidence type="ECO:0000256" key="13">
    <source>
        <dbReference type="ARBA" id="ARBA00077137"/>
    </source>
</evidence>
<evidence type="ECO:0000256" key="6">
    <source>
        <dbReference type="ARBA" id="ARBA00022769"/>
    </source>
</evidence>
<dbReference type="SUPFAM" id="SSF46600">
    <property type="entry name" value="C-terminal UvrC-binding domain of UvrB"/>
    <property type="match status" value="1"/>
</dbReference>
<keyword evidence="6 14" id="KW-0228">DNA excision</keyword>
<dbReference type="PANTHER" id="PTHR24029">
    <property type="entry name" value="UVRABC SYSTEM PROTEIN B"/>
    <property type="match status" value="1"/>
</dbReference>
<feature type="domain" description="Helicase ATP-binding" evidence="19">
    <location>
        <begin position="49"/>
        <end position="172"/>
    </location>
</feature>
<dbReference type="FunFam" id="4.10.860.10:FF:000009">
    <property type="entry name" value="UvrABC system protein B"/>
    <property type="match status" value="1"/>
</dbReference>
<dbReference type="NCBIfam" id="NF003673">
    <property type="entry name" value="PRK05298.1"/>
    <property type="match status" value="1"/>
</dbReference>
<dbReference type="InterPro" id="IPR001943">
    <property type="entry name" value="UVR_dom"/>
</dbReference>
<dbReference type="Gene3D" id="4.10.860.10">
    <property type="entry name" value="UVR domain"/>
    <property type="match status" value="1"/>
</dbReference>
<keyword evidence="22" id="KW-1185">Reference proteome</keyword>
<evidence type="ECO:0000256" key="14">
    <source>
        <dbReference type="HAMAP-Rule" id="MF_00204"/>
    </source>
</evidence>
<dbReference type="InterPro" id="IPR027417">
    <property type="entry name" value="P-loop_NTPase"/>
</dbReference>
<dbReference type="HAMAP" id="MF_00204">
    <property type="entry name" value="UvrB"/>
    <property type="match status" value="1"/>
</dbReference>
<dbReference type="InterPro" id="IPR001650">
    <property type="entry name" value="Helicase_C-like"/>
</dbReference>
<feature type="coiled-coil region" evidence="16">
    <location>
        <begin position="279"/>
        <end position="306"/>
    </location>
</feature>
<keyword evidence="3 14" id="KW-0963">Cytoplasm</keyword>
<keyword evidence="8 14" id="KW-0267">Excision nuclease</keyword>
<reference evidence="21 22" key="1">
    <citation type="submission" date="2015-01" db="EMBL/GenBank/DDBJ databases">
        <title>Genome sequence of Mycobacterium llatzerense and Mycobacterium immunogenum recovered from brain abscess.</title>
        <authorList>
            <person name="Greninger A.L."/>
            <person name="Langelier C."/>
            <person name="Cunningham G."/>
            <person name="Chiu C.Y."/>
            <person name="Miller S."/>
        </authorList>
    </citation>
    <scope>NUCLEOTIDE SEQUENCE [LARGE SCALE GENOMIC DNA]</scope>
    <source>
        <strain evidence="21 22">CLUC14</strain>
    </source>
</reference>
<dbReference type="EMBL" id="JXST01000017">
    <property type="protein sequence ID" value="KIU16381.1"/>
    <property type="molecule type" value="Genomic_DNA"/>
</dbReference>
<comment type="caution">
    <text evidence="21">The sequence shown here is derived from an EMBL/GenBank/DDBJ whole genome shotgun (WGS) entry which is preliminary data.</text>
</comment>
<dbReference type="SMART" id="SM00490">
    <property type="entry name" value="HELICc"/>
    <property type="match status" value="1"/>
</dbReference>
<name>A0A0D1LK16_9MYCO</name>
<dbReference type="InterPro" id="IPR006935">
    <property type="entry name" value="Helicase/UvrB_N"/>
</dbReference>
<dbReference type="CDD" id="cd18790">
    <property type="entry name" value="SF2_C_UvrB"/>
    <property type="match status" value="1"/>
</dbReference>
<keyword evidence="16" id="KW-0175">Coiled coil</keyword>
<evidence type="ECO:0000256" key="1">
    <source>
        <dbReference type="ARBA" id="ARBA00004496"/>
    </source>
</evidence>
<dbReference type="PROSITE" id="PS51192">
    <property type="entry name" value="HELICASE_ATP_BIND_1"/>
    <property type="match status" value="1"/>
</dbReference>
<dbReference type="PROSITE" id="PS51194">
    <property type="entry name" value="HELICASE_CTER"/>
    <property type="match status" value="1"/>
</dbReference>
<evidence type="ECO:0000256" key="3">
    <source>
        <dbReference type="ARBA" id="ARBA00022490"/>
    </source>
</evidence>
<dbReference type="PATRIC" id="fig|280871.6.peg.2764"/>
<keyword evidence="9 14" id="KW-0234">DNA repair</keyword>
<protein>
    <recommendedName>
        <fullName evidence="12 14">UvrABC system protein B</fullName>
        <shortName evidence="14">Protein UvrB</shortName>
    </recommendedName>
    <alternativeName>
        <fullName evidence="13 14">Excinuclease ABC subunit B</fullName>
    </alternativeName>
</protein>
<dbReference type="CDD" id="cd17916">
    <property type="entry name" value="DEXHc_UvrB"/>
    <property type="match status" value="1"/>
</dbReference>
<dbReference type="PROSITE" id="PS50151">
    <property type="entry name" value="UVR"/>
    <property type="match status" value="1"/>
</dbReference>
<dbReference type="InterPro" id="IPR004807">
    <property type="entry name" value="UvrB"/>
</dbReference>
<dbReference type="STRING" id="280871.TL10_13320"/>
<dbReference type="NCBIfam" id="TIGR00631">
    <property type="entry name" value="uvrb"/>
    <property type="match status" value="1"/>
</dbReference>
<evidence type="ECO:0000256" key="4">
    <source>
        <dbReference type="ARBA" id="ARBA00022741"/>
    </source>
</evidence>
<dbReference type="Pfam" id="PF04851">
    <property type="entry name" value="ResIII"/>
    <property type="match status" value="1"/>
</dbReference>
<comment type="subcellular location">
    <subcellularLocation>
        <location evidence="1 14 15">Cytoplasm</location>
    </subcellularLocation>
</comment>
<comment type="subunit">
    <text evidence="11 14 15">Forms a heterotetramer with UvrA during the search for lesions. Interacts with UvrC in an incision complex.</text>
</comment>
<dbReference type="InterPro" id="IPR024759">
    <property type="entry name" value="UvrB_YAD/RRR_dom"/>
</dbReference>
<dbReference type="GO" id="GO:0009380">
    <property type="term" value="C:excinuclease repair complex"/>
    <property type="evidence" value="ECO:0007669"/>
    <property type="project" value="InterPro"/>
</dbReference>
<keyword evidence="5 14" id="KW-0227">DNA damage</keyword>
<dbReference type="GO" id="GO:0009381">
    <property type="term" value="F:excinuclease ABC activity"/>
    <property type="evidence" value="ECO:0007669"/>
    <property type="project" value="UniProtKB-UniRule"/>
</dbReference>
<dbReference type="InterPro" id="IPR014001">
    <property type="entry name" value="Helicase_ATP-bd"/>
</dbReference>
<organism evidence="21 22">
    <name type="scientific">Mycolicibacterium llatzerense</name>
    <dbReference type="NCBI Taxonomy" id="280871"/>
    <lineage>
        <taxon>Bacteria</taxon>
        <taxon>Bacillati</taxon>
        <taxon>Actinomycetota</taxon>
        <taxon>Actinomycetes</taxon>
        <taxon>Mycobacteriales</taxon>
        <taxon>Mycobacteriaceae</taxon>
        <taxon>Mycolicibacterium</taxon>
    </lineage>
</organism>
<dbReference type="Pfam" id="PF02151">
    <property type="entry name" value="UVR"/>
    <property type="match status" value="1"/>
</dbReference>
<dbReference type="GO" id="GO:0003677">
    <property type="term" value="F:DNA binding"/>
    <property type="evidence" value="ECO:0007669"/>
    <property type="project" value="UniProtKB-UniRule"/>
</dbReference>
<evidence type="ECO:0000256" key="5">
    <source>
        <dbReference type="ARBA" id="ARBA00022763"/>
    </source>
</evidence>
<dbReference type="Gene3D" id="3.40.50.300">
    <property type="entry name" value="P-loop containing nucleotide triphosphate hydrolases"/>
    <property type="match status" value="3"/>
</dbReference>
<evidence type="ECO:0000259" key="20">
    <source>
        <dbReference type="PROSITE" id="PS51194"/>
    </source>
</evidence>
<evidence type="ECO:0000256" key="8">
    <source>
        <dbReference type="ARBA" id="ARBA00022881"/>
    </source>
</evidence>
<evidence type="ECO:0000256" key="11">
    <source>
        <dbReference type="ARBA" id="ARBA00026033"/>
    </source>
</evidence>
<dbReference type="FunFam" id="3.40.50.300:FF:000257">
    <property type="entry name" value="UvrABC system protein B"/>
    <property type="match status" value="1"/>
</dbReference>
<feature type="domain" description="Helicase C-terminal" evidence="20">
    <location>
        <begin position="453"/>
        <end position="619"/>
    </location>
</feature>
<dbReference type="PANTHER" id="PTHR24029:SF0">
    <property type="entry name" value="UVRABC SYSTEM PROTEIN B"/>
    <property type="match status" value="1"/>
</dbReference>
<evidence type="ECO:0000256" key="17">
    <source>
        <dbReference type="SAM" id="MobiDB-lite"/>
    </source>
</evidence>
<evidence type="ECO:0000256" key="15">
    <source>
        <dbReference type="RuleBase" id="RU003587"/>
    </source>
</evidence>
<evidence type="ECO:0000256" key="16">
    <source>
        <dbReference type="SAM" id="Coils"/>
    </source>
</evidence>
<dbReference type="SMART" id="SM00487">
    <property type="entry name" value="DEXDc"/>
    <property type="match status" value="1"/>
</dbReference>
<evidence type="ECO:0000256" key="10">
    <source>
        <dbReference type="ARBA" id="ARBA00023236"/>
    </source>
</evidence>
<evidence type="ECO:0000313" key="22">
    <source>
        <dbReference type="Proteomes" id="UP000032221"/>
    </source>
</evidence>
<dbReference type="Proteomes" id="UP000032221">
    <property type="component" value="Unassembled WGS sequence"/>
</dbReference>
<feature type="domain" description="UVR" evidence="18">
    <location>
        <begin position="674"/>
        <end position="709"/>
    </location>
</feature>
<evidence type="ECO:0000256" key="9">
    <source>
        <dbReference type="ARBA" id="ARBA00023204"/>
    </source>
</evidence>
<dbReference type="OrthoDB" id="9806651at2"/>
<comment type="domain">
    <text evidence="14">The beta-hairpin motif is involved in DNA binding.</text>
</comment>
<evidence type="ECO:0000256" key="7">
    <source>
        <dbReference type="ARBA" id="ARBA00022840"/>
    </source>
</evidence>
<feature type="binding site" evidence="14">
    <location>
        <begin position="62"/>
        <end position="69"/>
    </location>
    <ligand>
        <name>ATP</name>
        <dbReference type="ChEBI" id="CHEBI:30616"/>
    </ligand>
</feature>
<keyword evidence="4 14" id="KW-0547">Nucleotide-binding</keyword>